<feature type="region of interest" description="Disordered" evidence="1">
    <location>
        <begin position="590"/>
        <end position="609"/>
    </location>
</feature>
<dbReference type="Proteomes" id="UP000232323">
    <property type="component" value="Unassembled WGS sequence"/>
</dbReference>
<reference evidence="2 3" key="1">
    <citation type="submission" date="2017-08" db="EMBL/GenBank/DDBJ databases">
        <title>Acidophilic green algal genome provides insights into adaptation to an acidic environment.</title>
        <authorList>
            <person name="Hirooka S."/>
            <person name="Hirose Y."/>
            <person name="Kanesaki Y."/>
            <person name="Higuchi S."/>
            <person name="Fujiwara T."/>
            <person name="Onuma R."/>
            <person name="Era A."/>
            <person name="Ohbayashi R."/>
            <person name="Uzuka A."/>
            <person name="Nozaki H."/>
            <person name="Yoshikawa H."/>
            <person name="Miyagishima S.Y."/>
        </authorList>
    </citation>
    <scope>NUCLEOTIDE SEQUENCE [LARGE SCALE GENOMIC DNA]</scope>
    <source>
        <strain evidence="2 3">NIES-2499</strain>
    </source>
</reference>
<protein>
    <submittedName>
        <fullName evidence="2">Uncharacterized protein</fullName>
    </submittedName>
</protein>
<evidence type="ECO:0000313" key="2">
    <source>
        <dbReference type="EMBL" id="GAX85751.1"/>
    </source>
</evidence>
<evidence type="ECO:0000313" key="3">
    <source>
        <dbReference type="Proteomes" id="UP000232323"/>
    </source>
</evidence>
<sequence length="642" mass="70176">MSSKGWLDNASSSKGVGKYHTIYTASKNRQCSSCKMHTSDISILSKFPPLFNSMVPVVKSSSSGLPTWLLKLLLHMVPEGVTFSHISRAANSLLQTLNAEQVERRGMITAMDGMGRILISWMGGASYWDIAHHLTALALRCRHFGNKVILTYVDNPASCCTCCNVLPRCFPDLGTGLYPGDKGIRGDMNHLCALINDQNNTNHPGLALSIKEFRDSIHIVHKEDVGKPAELQRKLRPPPHAMLKIFLDWVKKYLKHGQDARTGEHMFTAAEGVRLFHRTMKQICKWYFSDPWYMDGGRCVPLDLYIRGSNDSLISFKETSIIEAGHSVSNRVRASVGDVNAAQKALAGITAAPFANVPDLETIPENPYQEEEGQQGYTTACVLSSQAVAADDLPSCSQRRAAGEVASDAIIKRVAAYVEKALREGAVNMQPVFEQVPPPLFVNDCPINWALLTPLGLAEQPTPDDPRIQPSAWCTPEFMWAFNTGSSRRPCVEVVEEVEEDVDAENGKRLEIELAHLLKGNTLIAAPNAQDTVVAAEALLQMQTSSPGAGSSKEKRLAVVKKGIHTQSTLHETFKRAAVVSGASKRRSVVSPVMSSPSKLSMPSPSNLNKGCKQQRLVCDELEPGCSNSTVQNTSGTTPMKQ</sequence>
<proteinExistence type="predicted"/>
<keyword evidence="3" id="KW-1185">Reference proteome</keyword>
<dbReference type="EMBL" id="BEGY01000188">
    <property type="protein sequence ID" value="GAX85751.1"/>
    <property type="molecule type" value="Genomic_DNA"/>
</dbReference>
<name>A0A250XRN8_9CHLO</name>
<evidence type="ECO:0000256" key="1">
    <source>
        <dbReference type="SAM" id="MobiDB-lite"/>
    </source>
</evidence>
<organism evidence="2 3">
    <name type="scientific">Chlamydomonas eustigma</name>
    <dbReference type="NCBI Taxonomy" id="1157962"/>
    <lineage>
        <taxon>Eukaryota</taxon>
        <taxon>Viridiplantae</taxon>
        <taxon>Chlorophyta</taxon>
        <taxon>core chlorophytes</taxon>
        <taxon>Chlorophyceae</taxon>
        <taxon>CS clade</taxon>
        <taxon>Chlamydomonadales</taxon>
        <taxon>Chlamydomonadaceae</taxon>
        <taxon>Chlamydomonas</taxon>
    </lineage>
</organism>
<accession>A0A250XRN8</accession>
<comment type="caution">
    <text evidence="2">The sequence shown here is derived from an EMBL/GenBank/DDBJ whole genome shotgun (WGS) entry which is preliminary data.</text>
</comment>
<gene>
    <name evidence="2" type="ORF">CEUSTIGMA_g13166.t1</name>
</gene>
<dbReference type="AlphaFoldDB" id="A0A250XRN8"/>